<organism evidence="2 3">
    <name type="scientific">Brassicogethes aeneus</name>
    <name type="common">Rape pollen beetle</name>
    <name type="synonym">Meligethes aeneus</name>
    <dbReference type="NCBI Taxonomy" id="1431903"/>
    <lineage>
        <taxon>Eukaryota</taxon>
        <taxon>Metazoa</taxon>
        <taxon>Ecdysozoa</taxon>
        <taxon>Arthropoda</taxon>
        <taxon>Hexapoda</taxon>
        <taxon>Insecta</taxon>
        <taxon>Pterygota</taxon>
        <taxon>Neoptera</taxon>
        <taxon>Endopterygota</taxon>
        <taxon>Coleoptera</taxon>
        <taxon>Polyphaga</taxon>
        <taxon>Cucujiformia</taxon>
        <taxon>Nitidulidae</taxon>
        <taxon>Meligethinae</taxon>
        <taxon>Brassicogethes</taxon>
    </lineage>
</organism>
<accession>A0A9P0B0L3</accession>
<dbReference type="Proteomes" id="UP001154078">
    <property type="component" value="Chromosome 2"/>
</dbReference>
<dbReference type="PANTHER" id="PTHR39387:SF1">
    <property type="entry name" value="SHAVENOID, ISOFORM B"/>
    <property type="match status" value="1"/>
</dbReference>
<proteinExistence type="predicted"/>
<name>A0A9P0B0L3_BRAAE</name>
<dbReference type="InterPro" id="IPR057507">
    <property type="entry name" value="Sha_B-like_N"/>
</dbReference>
<evidence type="ECO:0000313" key="2">
    <source>
        <dbReference type="EMBL" id="CAH0551400.1"/>
    </source>
</evidence>
<dbReference type="Pfam" id="PF23328">
    <property type="entry name" value="Sha_B_N"/>
    <property type="match status" value="1"/>
</dbReference>
<dbReference type="AlphaFoldDB" id="A0A9P0B0L3"/>
<dbReference type="OrthoDB" id="6346242at2759"/>
<feature type="domain" description="Shavenoid isoform B-like N-terminal" evidence="1">
    <location>
        <begin position="19"/>
        <end position="71"/>
    </location>
</feature>
<protein>
    <recommendedName>
        <fullName evidence="1">Shavenoid isoform B-like N-terminal domain-containing protein</fullName>
    </recommendedName>
</protein>
<reference evidence="2" key="1">
    <citation type="submission" date="2021-12" db="EMBL/GenBank/DDBJ databases">
        <authorList>
            <person name="King R."/>
        </authorList>
    </citation>
    <scope>NUCLEOTIDE SEQUENCE</scope>
</reference>
<sequence>MKITRYGGQFKSEGSVTPTDLLEGRTCSEELCIGLSSGTATSSGPDNCTCQCHPHLPAFREDLSICVDDIHDVPIKRSLKGSNRAIALATQFDPFDLSSDWERPDLNNPLLAMHSAPNPVDYKENIDTIVSSFTTAQDRYRT</sequence>
<keyword evidence="3" id="KW-1185">Reference proteome</keyword>
<evidence type="ECO:0000259" key="1">
    <source>
        <dbReference type="Pfam" id="PF23328"/>
    </source>
</evidence>
<dbReference type="EMBL" id="OV121133">
    <property type="protein sequence ID" value="CAH0551400.1"/>
    <property type="molecule type" value="Genomic_DNA"/>
</dbReference>
<evidence type="ECO:0000313" key="3">
    <source>
        <dbReference type="Proteomes" id="UP001154078"/>
    </source>
</evidence>
<dbReference type="GO" id="GO:0035317">
    <property type="term" value="P:imaginal disc-derived wing hair organization"/>
    <property type="evidence" value="ECO:0007669"/>
    <property type="project" value="TreeGrafter"/>
</dbReference>
<gene>
    <name evidence="2" type="ORF">MELIAE_LOCUS4010</name>
</gene>
<dbReference type="GO" id="GO:0005938">
    <property type="term" value="C:cell cortex"/>
    <property type="evidence" value="ECO:0007669"/>
    <property type="project" value="TreeGrafter"/>
</dbReference>
<dbReference type="PANTHER" id="PTHR39387">
    <property type="entry name" value="SHAVENOID, ISOFORM B"/>
    <property type="match status" value="1"/>
</dbReference>